<evidence type="ECO:0000256" key="6">
    <source>
        <dbReference type="ARBA" id="ARBA00022763"/>
    </source>
</evidence>
<keyword evidence="10" id="KW-0267">Excision nuclease</keyword>
<dbReference type="EMBL" id="KQ030508">
    <property type="protein sequence ID" value="KJZ77155.1"/>
    <property type="molecule type" value="Genomic_DNA"/>
</dbReference>
<dbReference type="Pfam" id="PF00867">
    <property type="entry name" value="XPG_I"/>
    <property type="match status" value="1"/>
</dbReference>
<dbReference type="InterPro" id="IPR044752">
    <property type="entry name" value="PIN-like_EXO1"/>
</dbReference>
<comment type="cofactor">
    <cofactor evidence="1">
        <name>Mg(2+)</name>
        <dbReference type="ChEBI" id="CHEBI:18420"/>
    </cofactor>
</comment>
<dbReference type="GO" id="GO:0006281">
    <property type="term" value="P:DNA repair"/>
    <property type="evidence" value="ECO:0007669"/>
    <property type="project" value="UniProtKB-KW"/>
</dbReference>
<dbReference type="InterPro" id="IPR036279">
    <property type="entry name" value="5-3_exonuclease_C_sf"/>
</dbReference>
<dbReference type="FunFam" id="1.10.150.20:FF:000011">
    <property type="entry name" value="exonuclease 1"/>
    <property type="match status" value="1"/>
</dbReference>
<dbReference type="SUPFAM" id="SSF47807">
    <property type="entry name" value="5' to 3' exonuclease, C-terminal subdomain"/>
    <property type="match status" value="1"/>
</dbReference>
<comment type="similarity">
    <text evidence="3">Belongs to the XPG/RAD2 endonuclease family. EXO1 subfamily.</text>
</comment>
<evidence type="ECO:0000256" key="13">
    <source>
        <dbReference type="ARBA" id="ARBA00023242"/>
    </source>
</evidence>
<dbReference type="InterPro" id="IPR029060">
    <property type="entry name" value="PIN-like_dom_sf"/>
</dbReference>
<dbReference type="GO" id="GO:0017108">
    <property type="term" value="F:5'-flap endonuclease activity"/>
    <property type="evidence" value="ECO:0007669"/>
    <property type="project" value="TreeGrafter"/>
</dbReference>
<dbReference type="GO" id="GO:0003677">
    <property type="term" value="F:DNA binding"/>
    <property type="evidence" value="ECO:0007669"/>
    <property type="project" value="UniProtKB-KW"/>
</dbReference>
<keyword evidence="18" id="KW-1185">Reference proteome</keyword>
<evidence type="ECO:0000256" key="11">
    <source>
        <dbReference type="ARBA" id="ARBA00023125"/>
    </source>
</evidence>
<evidence type="ECO:0000256" key="2">
    <source>
        <dbReference type="ARBA" id="ARBA00004123"/>
    </source>
</evidence>
<evidence type="ECO:0000313" key="18">
    <source>
        <dbReference type="Proteomes" id="UP000054481"/>
    </source>
</evidence>
<sequence length="749" mass="82920">MGITGLVPLLKSIHRPIEIKTLRGETLGVDAYGWLHRAAYCCALELGSGKPTKGYVLAALNRVNMLRHHGITPYMVFDGDYLPSKAGTEAARAKQRDERKKRATELLAAGKRFEAELEFRKCVDITPEMASILIQSLKKMGVPYVVAPYEADAQLVYLERHGHIGGIISDDSDLLVFGAKRLFLKLDLNGDCIEINRRDFSRCREVSLAGWTDADFRRMCILSGCDYLPNLRSVGLKTAFRMLQKCKTPERVVRTMQWNGHRVSENYLTQFYQAEMTFLYHWVFCPRKKRLVHLTELDESRSVDELPFLGAHVEQDLARAIALGDVDPITKVPFTLPPSPSKRRHSQTEVSRRPSLMEAQRKSPRTKTQAAVEMAPKPIRAYFKGSGRIPMAEMDANCFAVDPEKISQITHGGLVPRVFPLPRPYLPQQSRLPRGASERGRAGPSPSRPSPRPERHRAEPRFKGPSSPCSNRRSPQTALAETDHSLSAPQARQPSRPQKKARLCGESHEDGSPKNSKFFPPSRSSPKQSISEAYLRSDDSIEEALSQLPEFDGWGASSSQAKSFSIFHDGMAGKNQEQQTKGGIGSRSREPLLPAIDVAPSSSQPSDTPLRAGLEKFLLHQACASETPASSVSRRSSIFSVASTPSTAPSTANSRLTPLQRLGAKATNSTLSPNLPKPRRSIVPAFGKGLPVNPSFVPLPKVDLKEVEALNRPQGSEDQIVPESDAEDNSETECEMPTTRLDLSRFAYA</sequence>
<organism evidence="17 18">
    <name type="scientific">Hirsutella minnesotensis 3608</name>
    <dbReference type="NCBI Taxonomy" id="1043627"/>
    <lineage>
        <taxon>Eukaryota</taxon>
        <taxon>Fungi</taxon>
        <taxon>Dikarya</taxon>
        <taxon>Ascomycota</taxon>
        <taxon>Pezizomycotina</taxon>
        <taxon>Sordariomycetes</taxon>
        <taxon>Hypocreomycetidae</taxon>
        <taxon>Hypocreales</taxon>
        <taxon>Ophiocordycipitaceae</taxon>
        <taxon>Hirsutella</taxon>
    </lineage>
</organism>
<feature type="region of interest" description="Disordered" evidence="14">
    <location>
        <begin position="565"/>
        <end position="589"/>
    </location>
</feature>
<feature type="region of interest" description="Disordered" evidence="14">
    <location>
        <begin position="709"/>
        <end position="749"/>
    </location>
</feature>
<dbReference type="InterPro" id="IPR006085">
    <property type="entry name" value="XPG_DNA_repair_N"/>
</dbReference>
<feature type="region of interest" description="Disordered" evidence="14">
    <location>
        <begin position="415"/>
        <end position="538"/>
    </location>
</feature>
<keyword evidence="5" id="KW-0479">Metal-binding</keyword>
<keyword evidence="13" id="KW-0539">Nucleus</keyword>
<feature type="compositionally biased region" description="Basic and acidic residues" evidence="14">
    <location>
        <begin position="503"/>
        <end position="512"/>
    </location>
</feature>
<dbReference type="Pfam" id="PF00752">
    <property type="entry name" value="XPG_N"/>
    <property type="match status" value="1"/>
</dbReference>
<keyword evidence="4" id="KW-0540">Nuclease</keyword>
<dbReference type="Gene3D" id="1.10.150.20">
    <property type="entry name" value="5' to 3' exonuclease, C-terminal subdomain"/>
    <property type="match status" value="1"/>
</dbReference>
<evidence type="ECO:0000256" key="4">
    <source>
        <dbReference type="ARBA" id="ARBA00022722"/>
    </source>
</evidence>
<feature type="compositionally biased region" description="Basic and acidic residues" evidence="14">
    <location>
        <begin position="451"/>
        <end position="462"/>
    </location>
</feature>
<keyword evidence="9" id="KW-0460">Magnesium</keyword>
<dbReference type="Proteomes" id="UP000054481">
    <property type="component" value="Unassembled WGS sequence"/>
</dbReference>
<evidence type="ECO:0000259" key="16">
    <source>
        <dbReference type="SMART" id="SM00485"/>
    </source>
</evidence>
<dbReference type="FunFam" id="3.40.50.1010:FF:000002">
    <property type="entry name" value="Exonuclease 1, putative"/>
    <property type="match status" value="1"/>
</dbReference>
<protein>
    <submittedName>
        <fullName evidence="17">Uncharacterized protein</fullName>
    </submittedName>
</protein>
<keyword evidence="6" id="KW-0227">DNA damage</keyword>
<keyword evidence="12" id="KW-0234">DNA repair</keyword>
<feature type="domain" description="XPG N-terminal" evidence="16">
    <location>
        <begin position="1"/>
        <end position="99"/>
    </location>
</feature>
<dbReference type="CDD" id="cd09908">
    <property type="entry name" value="H3TH_EXO1"/>
    <property type="match status" value="1"/>
</dbReference>
<evidence type="ECO:0000259" key="15">
    <source>
        <dbReference type="SMART" id="SM00484"/>
    </source>
</evidence>
<dbReference type="AlphaFoldDB" id="A0A0F7ZQF4"/>
<accession>A0A0F7ZQF4</accession>
<dbReference type="GO" id="GO:0035312">
    <property type="term" value="F:5'-3' DNA exonuclease activity"/>
    <property type="evidence" value="ECO:0007669"/>
    <property type="project" value="InterPro"/>
</dbReference>
<dbReference type="InterPro" id="IPR006086">
    <property type="entry name" value="XPG-I_dom"/>
</dbReference>
<dbReference type="Gene3D" id="3.40.50.1010">
    <property type="entry name" value="5'-nuclease"/>
    <property type="match status" value="1"/>
</dbReference>
<dbReference type="PRINTS" id="PR00853">
    <property type="entry name" value="XPGRADSUPER"/>
</dbReference>
<dbReference type="SMART" id="SM00484">
    <property type="entry name" value="XPGI"/>
    <property type="match status" value="1"/>
</dbReference>
<dbReference type="GO" id="GO:0046872">
    <property type="term" value="F:metal ion binding"/>
    <property type="evidence" value="ECO:0007669"/>
    <property type="project" value="UniProtKB-KW"/>
</dbReference>
<dbReference type="OrthoDB" id="26491at2759"/>
<dbReference type="CDD" id="cd09857">
    <property type="entry name" value="PIN_EXO1"/>
    <property type="match status" value="1"/>
</dbReference>
<dbReference type="SMART" id="SM00279">
    <property type="entry name" value="HhH2"/>
    <property type="match status" value="1"/>
</dbReference>
<dbReference type="PANTHER" id="PTHR11081">
    <property type="entry name" value="FLAP ENDONUCLEASE FAMILY MEMBER"/>
    <property type="match status" value="1"/>
</dbReference>
<dbReference type="InterPro" id="IPR006084">
    <property type="entry name" value="XPG/Rad2"/>
</dbReference>
<evidence type="ECO:0000256" key="14">
    <source>
        <dbReference type="SAM" id="MobiDB-lite"/>
    </source>
</evidence>
<name>A0A0F7ZQF4_9HYPO</name>
<evidence type="ECO:0000256" key="3">
    <source>
        <dbReference type="ARBA" id="ARBA00010563"/>
    </source>
</evidence>
<proteinExistence type="inferred from homology"/>
<dbReference type="SMART" id="SM00485">
    <property type="entry name" value="XPGN"/>
    <property type="match status" value="1"/>
</dbReference>
<keyword evidence="11" id="KW-0238">DNA-binding</keyword>
<dbReference type="InterPro" id="IPR019974">
    <property type="entry name" value="XPG_CS"/>
</dbReference>
<reference evidence="17 18" key="1">
    <citation type="journal article" date="2014" name="Genome Biol. Evol.">
        <title>Comparative genomics and transcriptomics analyses reveal divergent lifestyle features of nematode endoparasitic fungus Hirsutella minnesotensis.</title>
        <authorList>
            <person name="Lai Y."/>
            <person name="Liu K."/>
            <person name="Zhang X."/>
            <person name="Zhang X."/>
            <person name="Li K."/>
            <person name="Wang N."/>
            <person name="Shu C."/>
            <person name="Wu Y."/>
            <person name="Wang C."/>
            <person name="Bushley K.E."/>
            <person name="Xiang M."/>
            <person name="Liu X."/>
        </authorList>
    </citation>
    <scope>NUCLEOTIDE SEQUENCE [LARGE SCALE GENOMIC DNA]</scope>
    <source>
        <strain evidence="17 18">3608</strain>
    </source>
</reference>
<dbReference type="SUPFAM" id="SSF88723">
    <property type="entry name" value="PIN domain-like"/>
    <property type="match status" value="1"/>
</dbReference>
<evidence type="ECO:0000256" key="1">
    <source>
        <dbReference type="ARBA" id="ARBA00001946"/>
    </source>
</evidence>
<evidence type="ECO:0000256" key="12">
    <source>
        <dbReference type="ARBA" id="ARBA00023204"/>
    </source>
</evidence>
<evidence type="ECO:0000256" key="7">
    <source>
        <dbReference type="ARBA" id="ARBA00022801"/>
    </source>
</evidence>
<dbReference type="PANTHER" id="PTHR11081:SF65">
    <property type="entry name" value="DNA DAMAGE-INDUCIBLE PROTEIN DIN7-RELATED"/>
    <property type="match status" value="1"/>
</dbReference>
<evidence type="ECO:0000256" key="9">
    <source>
        <dbReference type="ARBA" id="ARBA00022842"/>
    </source>
</evidence>
<gene>
    <name evidence="17" type="ORF">HIM_03476</name>
</gene>
<feature type="compositionally biased region" description="Low complexity" evidence="14">
    <location>
        <begin position="513"/>
        <end position="529"/>
    </location>
</feature>
<comment type="subcellular location">
    <subcellularLocation>
        <location evidence="2">Nucleus</location>
    </subcellularLocation>
</comment>
<dbReference type="GO" id="GO:0005634">
    <property type="term" value="C:nucleus"/>
    <property type="evidence" value="ECO:0007669"/>
    <property type="project" value="UniProtKB-SubCell"/>
</dbReference>
<keyword evidence="7" id="KW-0378">Hydrolase</keyword>
<feature type="compositionally biased region" description="Acidic residues" evidence="14">
    <location>
        <begin position="724"/>
        <end position="734"/>
    </location>
</feature>
<dbReference type="PROSITE" id="PS00842">
    <property type="entry name" value="XPG_2"/>
    <property type="match status" value="1"/>
</dbReference>
<keyword evidence="8" id="KW-0269">Exonuclease</keyword>
<evidence type="ECO:0000313" key="17">
    <source>
        <dbReference type="EMBL" id="KJZ77155.1"/>
    </source>
</evidence>
<feature type="region of interest" description="Disordered" evidence="14">
    <location>
        <begin position="333"/>
        <end position="371"/>
    </location>
</feature>
<evidence type="ECO:0000256" key="8">
    <source>
        <dbReference type="ARBA" id="ARBA00022839"/>
    </source>
</evidence>
<feature type="domain" description="XPG-I" evidence="15">
    <location>
        <begin position="138"/>
        <end position="208"/>
    </location>
</feature>
<dbReference type="InterPro" id="IPR008918">
    <property type="entry name" value="HhH2"/>
</dbReference>
<evidence type="ECO:0000256" key="5">
    <source>
        <dbReference type="ARBA" id="ARBA00022723"/>
    </source>
</evidence>
<feature type="compositionally biased region" description="Polar residues" evidence="14">
    <location>
        <begin position="467"/>
        <end position="496"/>
    </location>
</feature>
<dbReference type="InterPro" id="IPR037315">
    <property type="entry name" value="EXO1_H3TH"/>
</dbReference>
<evidence type="ECO:0000256" key="10">
    <source>
        <dbReference type="ARBA" id="ARBA00022881"/>
    </source>
</evidence>